<dbReference type="InterPro" id="IPR056303">
    <property type="entry name" value="AMIN-like"/>
</dbReference>
<gene>
    <name evidence="3" type="ORF">ACFFF6_16095</name>
</gene>
<evidence type="ECO:0000313" key="3">
    <source>
        <dbReference type="EMBL" id="MFC0675473.1"/>
    </source>
</evidence>
<dbReference type="Pfam" id="PF24837">
    <property type="entry name" value="AMIN-like"/>
    <property type="match status" value="1"/>
</dbReference>
<proteinExistence type="predicted"/>
<keyword evidence="1" id="KW-0732">Signal</keyword>
<name>A0ABV6RHP2_9MICO</name>
<accession>A0ABV6RHP2</accession>
<protein>
    <recommendedName>
        <fullName evidence="2">AMIN-like domain-containing protein</fullName>
    </recommendedName>
</protein>
<dbReference type="EMBL" id="JBHLSV010000024">
    <property type="protein sequence ID" value="MFC0675473.1"/>
    <property type="molecule type" value="Genomic_DNA"/>
</dbReference>
<comment type="caution">
    <text evidence="3">The sequence shown here is derived from an EMBL/GenBank/DDBJ whole genome shotgun (WGS) entry which is preliminary data.</text>
</comment>
<sequence length="181" mass="18905">MRRVIAGTASLLLAGSLGLIAPATADAAPYCGITWGSRAEARTGTVTSHLTNLRAGEHDCFDRLVIDLDHRAAGYTVRYVNQVTRPGSGSAVPLAGAADLEIVVTAAAYDSSGRPTYAPRAPSAAVDVSGYATFRQVALAGSYEGRTTIGLGVRARLPMRVLTLNDPDGGSRVVIDVAHRW</sequence>
<evidence type="ECO:0000313" key="4">
    <source>
        <dbReference type="Proteomes" id="UP001589793"/>
    </source>
</evidence>
<dbReference type="RefSeq" id="WP_376982502.1">
    <property type="nucleotide sequence ID" value="NZ_JBHLSV010000024.1"/>
</dbReference>
<dbReference type="Proteomes" id="UP001589793">
    <property type="component" value="Unassembled WGS sequence"/>
</dbReference>
<keyword evidence="4" id="KW-1185">Reference proteome</keyword>
<feature type="domain" description="AMIN-like" evidence="2">
    <location>
        <begin position="49"/>
        <end position="179"/>
    </location>
</feature>
<evidence type="ECO:0000259" key="2">
    <source>
        <dbReference type="Pfam" id="PF24837"/>
    </source>
</evidence>
<feature type="signal peptide" evidence="1">
    <location>
        <begin position="1"/>
        <end position="27"/>
    </location>
</feature>
<feature type="chain" id="PRO_5047499232" description="AMIN-like domain-containing protein" evidence="1">
    <location>
        <begin position="28"/>
        <end position="181"/>
    </location>
</feature>
<organism evidence="3 4">
    <name type="scientific">Brachybacterium hainanense</name>
    <dbReference type="NCBI Taxonomy" id="1541174"/>
    <lineage>
        <taxon>Bacteria</taxon>
        <taxon>Bacillati</taxon>
        <taxon>Actinomycetota</taxon>
        <taxon>Actinomycetes</taxon>
        <taxon>Micrococcales</taxon>
        <taxon>Dermabacteraceae</taxon>
        <taxon>Brachybacterium</taxon>
    </lineage>
</organism>
<evidence type="ECO:0000256" key="1">
    <source>
        <dbReference type="SAM" id="SignalP"/>
    </source>
</evidence>
<reference evidence="3 4" key="1">
    <citation type="submission" date="2024-09" db="EMBL/GenBank/DDBJ databases">
        <authorList>
            <person name="Sun Q."/>
            <person name="Mori K."/>
        </authorList>
    </citation>
    <scope>NUCLEOTIDE SEQUENCE [LARGE SCALE GENOMIC DNA]</scope>
    <source>
        <strain evidence="3 4">CICC 10874</strain>
    </source>
</reference>